<dbReference type="PROSITE" id="PS00622">
    <property type="entry name" value="HTH_LUXR_1"/>
    <property type="match status" value="1"/>
</dbReference>
<name>A0ABV8HB65_9FLAO</name>
<dbReference type="InterPro" id="IPR016032">
    <property type="entry name" value="Sig_transdc_resp-reg_C-effctor"/>
</dbReference>
<dbReference type="Gene3D" id="1.10.10.10">
    <property type="entry name" value="Winged helix-like DNA-binding domain superfamily/Winged helix DNA-binding domain"/>
    <property type="match status" value="1"/>
</dbReference>
<keyword evidence="1" id="KW-0805">Transcription regulation</keyword>
<dbReference type="SUPFAM" id="SSF46894">
    <property type="entry name" value="C-terminal effector domain of the bipartite response regulators"/>
    <property type="match status" value="1"/>
</dbReference>
<dbReference type="SMART" id="SM00421">
    <property type="entry name" value="HTH_LUXR"/>
    <property type="match status" value="1"/>
</dbReference>
<dbReference type="InterPro" id="IPR000792">
    <property type="entry name" value="Tscrpt_reg_LuxR_C"/>
</dbReference>
<evidence type="ECO:0000256" key="1">
    <source>
        <dbReference type="ARBA" id="ARBA00023015"/>
    </source>
</evidence>
<dbReference type="CDD" id="cd06170">
    <property type="entry name" value="LuxR_C_like"/>
    <property type="match status" value="1"/>
</dbReference>
<comment type="caution">
    <text evidence="5">The sequence shown here is derived from an EMBL/GenBank/DDBJ whole genome shotgun (WGS) entry which is preliminary data.</text>
</comment>
<evidence type="ECO:0000259" key="4">
    <source>
        <dbReference type="PROSITE" id="PS50043"/>
    </source>
</evidence>
<organism evidence="5 6">
    <name type="scientific">Zunongwangia endophytica</name>
    <dbReference type="NCBI Taxonomy" id="1808945"/>
    <lineage>
        <taxon>Bacteria</taxon>
        <taxon>Pseudomonadati</taxon>
        <taxon>Bacteroidota</taxon>
        <taxon>Flavobacteriia</taxon>
        <taxon>Flavobacteriales</taxon>
        <taxon>Flavobacteriaceae</taxon>
        <taxon>Zunongwangia</taxon>
    </lineage>
</organism>
<proteinExistence type="predicted"/>
<keyword evidence="6" id="KW-1185">Reference proteome</keyword>
<accession>A0ABV8HB65</accession>
<keyword evidence="2" id="KW-0238">DNA-binding</keyword>
<dbReference type="PANTHER" id="PTHR44688:SF16">
    <property type="entry name" value="DNA-BINDING TRANSCRIPTIONAL ACTIVATOR DEVR_DOSR"/>
    <property type="match status" value="1"/>
</dbReference>
<evidence type="ECO:0000256" key="3">
    <source>
        <dbReference type="ARBA" id="ARBA00023163"/>
    </source>
</evidence>
<evidence type="ECO:0000313" key="6">
    <source>
        <dbReference type="Proteomes" id="UP001595793"/>
    </source>
</evidence>
<protein>
    <submittedName>
        <fullName evidence="5">Response regulator transcription factor</fullName>
    </submittedName>
</protein>
<dbReference type="RefSeq" id="WP_290233102.1">
    <property type="nucleotide sequence ID" value="NZ_JAUFPZ010000002.1"/>
</dbReference>
<dbReference type="Pfam" id="PF00196">
    <property type="entry name" value="GerE"/>
    <property type="match status" value="1"/>
</dbReference>
<dbReference type="PANTHER" id="PTHR44688">
    <property type="entry name" value="DNA-BINDING TRANSCRIPTIONAL ACTIVATOR DEVR_DOSR"/>
    <property type="match status" value="1"/>
</dbReference>
<sequence>MKLFTEKDIYNQNKHFSFRLRNLYLKNKKEFYAIEDYMQNPIYINHRVNHNYYFFSKSFYSKGEEVEKLRELGKPYLKTISNTKLLIQSEHLAKQFHLQNDYNDVCTYLQSVQLNGKMTSYFTSKILINDQLTLNTSLFPTDCQIMNKVFKELIPSGEDNLNNWLRFQTLTKREKEILKLIANDYSTKAISDLLFLSAHSVKTHRRNIYKKLDINKTSQLVRIAIAMELLQ</sequence>
<dbReference type="InterPro" id="IPR036388">
    <property type="entry name" value="WH-like_DNA-bd_sf"/>
</dbReference>
<evidence type="ECO:0000313" key="5">
    <source>
        <dbReference type="EMBL" id="MFC4029360.1"/>
    </source>
</evidence>
<reference evidence="6" key="1">
    <citation type="journal article" date="2019" name="Int. J. Syst. Evol. Microbiol.">
        <title>The Global Catalogue of Microorganisms (GCM) 10K type strain sequencing project: providing services to taxonomists for standard genome sequencing and annotation.</title>
        <authorList>
            <consortium name="The Broad Institute Genomics Platform"/>
            <consortium name="The Broad Institute Genome Sequencing Center for Infectious Disease"/>
            <person name="Wu L."/>
            <person name="Ma J."/>
        </authorList>
    </citation>
    <scope>NUCLEOTIDE SEQUENCE [LARGE SCALE GENOMIC DNA]</scope>
    <source>
        <strain evidence="6">CECT 9128</strain>
    </source>
</reference>
<feature type="domain" description="HTH luxR-type" evidence="4">
    <location>
        <begin position="163"/>
        <end position="228"/>
    </location>
</feature>
<evidence type="ECO:0000256" key="2">
    <source>
        <dbReference type="ARBA" id="ARBA00023125"/>
    </source>
</evidence>
<keyword evidence="3" id="KW-0804">Transcription</keyword>
<dbReference type="Proteomes" id="UP001595793">
    <property type="component" value="Unassembled WGS sequence"/>
</dbReference>
<dbReference type="EMBL" id="JBHSAS010000032">
    <property type="protein sequence ID" value="MFC4029360.1"/>
    <property type="molecule type" value="Genomic_DNA"/>
</dbReference>
<dbReference type="PROSITE" id="PS50043">
    <property type="entry name" value="HTH_LUXR_2"/>
    <property type="match status" value="1"/>
</dbReference>
<gene>
    <name evidence="5" type="ORF">ACFOS1_18215</name>
</gene>
<dbReference type="PRINTS" id="PR00038">
    <property type="entry name" value="HTHLUXR"/>
</dbReference>